<proteinExistence type="predicted"/>
<evidence type="ECO:0000313" key="1">
    <source>
        <dbReference type="EMBL" id="TKY92402.1"/>
    </source>
</evidence>
<comment type="caution">
    <text evidence="1">The sequence shown here is derived from an EMBL/GenBank/DDBJ whole genome shotgun (WGS) entry which is preliminary data.</text>
</comment>
<dbReference type="Proteomes" id="UP000315423">
    <property type="component" value="Unassembled WGS sequence"/>
</dbReference>
<gene>
    <name evidence="1" type="ORF">C5S46_00810</name>
</gene>
<accession>A0AC61SCR1</accession>
<name>A0AC61SCR1_9EURY</name>
<evidence type="ECO:0000313" key="2">
    <source>
        <dbReference type="Proteomes" id="UP000315423"/>
    </source>
</evidence>
<sequence length="321" mass="35320">MEIFERLEDRSAVVCVVGVGYVGLPLAEAFSKHLRVIGYDMNGSKIEELNNKNNNSNLIFTSDPAKINKADFVLIAVPTPITESKEPDLFCVRSSMDTVGRNLKKGAIVVLESTVYPGVTEEIAMSVLDKSSGMKCGVDFKVGYSPERINPGDEVHGISNITKIVSGMDEETTEVLVKLYNLITTVFKAKDIRTAEAAKVIENIQRDLNIALINELALIFERMNIDIMDVIEAAATKWNFNVYYPGAGVGGHCLPVDPYYLVKKAEDLGYHSKVITAGRAVNDYMPMHVFKLLVDALNECERAVKGSKVVVLGFSYKENVG</sequence>
<organism evidence="1 2">
    <name type="scientific">Candidatus Methanomarinus sp</name>
    <dbReference type="NCBI Taxonomy" id="3386244"/>
    <lineage>
        <taxon>Archaea</taxon>
        <taxon>Methanobacteriati</taxon>
        <taxon>Methanobacteriota</taxon>
        <taxon>Stenosarchaea group</taxon>
        <taxon>Methanomicrobia</taxon>
        <taxon>Methanosarcinales</taxon>
        <taxon>ANME-2 cluster</taxon>
        <taxon>Candidatus Methanocomedenaceae</taxon>
        <taxon>Candidatus Methanomarinus</taxon>
    </lineage>
</organism>
<reference evidence="1" key="1">
    <citation type="submission" date="2018-09" db="EMBL/GenBank/DDBJ databases">
        <title>A genomic encyclopedia of anaerobic methanotrophic archaea.</title>
        <authorList>
            <person name="Skennerton C.T."/>
            <person name="Chadwick G.L."/>
            <person name="Laso-Perez R."/>
            <person name="Leu A.O."/>
            <person name="Speth D.R."/>
            <person name="Yu H."/>
            <person name="Morgan-Lang C."/>
            <person name="Hatzenpichler R."/>
            <person name="Goudeau D."/>
            <person name="Malmstrom R."/>
            <person name="Woyke T."/>
            <person name="Hallam S."/>
            <person name="Tyson G.W."/>
            <person name="Wegener G."/>
            <person name="Boetius A."/>
            <person name="Orphan V.J."/>
        </authorList>
    </citation>
    <scope>NUCLEOTIDE SEQUENCE</scope>
    <source>
        <strain evidence="1">CONS3730D10UFb2</strain>
    </source>
</reference>
<dbReference type="EMBL" id="QYBA01000024">
    <property type="protein sequence ID" value="TKY92402.1"/>
    <property type="molecule type" value="Genomic_DNA"/>
</dbReference>
<feature type="non-terminal residue" evidence="1">
    <location>
        <position position="321"/>
    </location>
</feature>
<protein>
    <submittedName>
        <fullName evidence="1">Nucleotide sugar dehydrogenase</fullName>
    </submittedName>
</protein>